<keyword evidence="6" id="KW-1185">Reference proteome</keyword>
<dbReference type="Proteomes" id="UP000576087">
    <property type="component" value="Unassembled WGS sequence"/>
</dbReference>
<reference evidence="5 6" key="1">
    <citation type="submission" date="2020-08" db="EMBL/GenBank/DDBJ databases">
        <title>Genomic Encyclopedia of Type Strains, Phase IV (KMG-V): Genome sequencing to study the core and pangenomes of soil and plant-associated prokaryotes.</title>
        <authorList>
            <person name="Whitman W."/>
        </authorList>
    </citation>
    <scope>NUCLEOTIDE SEQUENCE [LARGE SCALE GENOMIC DNA]</scope>
    <source>
        <strain evidence="3 6">SEMIA 444</strain>
        <strain evidence="2 5">SEMIA 448</strain>
        <strain evidence="4 7">SEMIA 452</strain>
    </source>
</reference>
<gene>
    <name evidence="3" type="ORF">GGE31_000587</name>
    <name evidence="2" type="ORF">GGE33_001197</name>
    <name evidence="4" type="ORF">GGE35_000585</name>
</gene>
<evidence type="ECO:0000313" key="5">
    <source>
        <dbReference type="Proteomes" id="UP000520770"/>
    </source>
</evidence>
<evidence type="ECO:0000313" key="3">
    <source>
        <dbReference type="EMBL" id="MBB4410116.1"/>
    </source>
</evidence>
<comment type="caution">
    <text evidence="2">The sequence shown here is derived from an EMBL/GenBank/DDBJ whole genome shotgun (WGS) entry which is preliminary data.</text>
</comment>
<dbReference type="RefSeq" id="WP_206825835.1">
    <property type="nucleotide sequence ID" value="NZ_JACIGW010000001.1"/>
</dbReference>
<dbReference type="EMBL" id="JACIHM010000001">
    <property type="protein sequence ID" value="MBB4444803.1"/>
    <property type="molecule type" value="Genomic_DNA"/>
</dbReference>
<feature type="region of interest" description="Disordered" evidence="1">
    <location>
        <begin position="88"/>
        <end position="111"/>
    </location>
</feature>
<evidence type="ECO:0000313" key="7">
    <source>
        <dbReference type="Proteomes" id="UP000576087"/>
    </source>
</evidence>
<dbReference type="Proteomes" id="UP000524535">
    <property type="component" value="Unassembled WGS sequence"/>
</dbReference>
<proteinExistence type="predicted"/>
<sequence length="111" mass="12766">MGIALEAEKNWKLKLRYGKLQTPFQHFTMMAEGEIVETNADFDIQVGTPAFFRMNVWALDAEQAVDMIITIGRHIGFETTGRVYTYSTEAKEPPNENPRAYDLNFTPFEKD</sequence>
<organism evidence="2 5">
    <name type="scientific">Aliirhizobium cellulosilyticum</name>
    <dbReference type="NCBI Taxonomy" id="393664"/>
    <lineage>
        <taxon>Bacteria</taxon>
        <taxon>Pseudomonadati</taxon>
        <taxon>Pseudomonadota</taxon>
        <taxon>Alphaproteobacteria</taxon>
        <taxon>Hyphomicrobiales</taxon>
        <taxon>Rhizobiaceae</taxon>
        <taxon>Aliirhizobium</taxon>
    </lineage>
</organism>
<evidence type="ECO:0000313" key="6">
    <source>
        <dbReference type="Proteomes" id="UP000524535"/>
    </source>
</evidence>
<evidence type="ECO:0000313" key="2">
    <source>
        <dbReference type="EMBL" id="MBB4347489.1"/>
    </source>
</evidence>
<dbReference type="EMBL" id="JACIGW010000001">
    <property type="protein sequence ID" value="MBB4347489.1"/>
    <property type="molecule type" value="Genomic_DNA"/>
</dbReference>
<dbReference type="EMBL" id="JACIGY010000001">
    <property type="protein sequence ID" value="MBB4410116.1"/>
    <property type="molecule type" value="Genomic_DNA"/>
</dbReference>
<name>A0A7W6S5I6_9HYPH</name>
<dbReference type="AlphaFoldDB" id="A0A7W6S5I6"/>
<accession>A0A7W6S5I6</accession>
<dbReference type="Proteomes" id="UP000520770">
    <property type="component" value="Unassembled WGS sequence"/>
</dbReference>
<protein>
    <submittedName>
        <fullName evidence="2">Uncharacterized protein</fullName>
    </submittedName>
</protein>
<evidence type="ECO:0000313" key="4">
    <source>
        <dbReference type="EMBL" id="MBB4444803.1"/>
    </source>
</evidence>
<evidence type="ECO:0000256" key="1">
    <source>
        <dbReference type="SAM" id="MobiDB-lite"/>
    </source>
</evidence>